<evidence type="ECO:0000313" key="2">
    <source>
        <dbReference type="EMBL" id="GIY52076.1"/>
    </source>
</evidence>
<evidence type="ECO:0000313" key="3">
    <source>
        <dbReference type="Proteomes" id="UP001054837"/>
    </source>
</evidence>
<dbReference type="Proteomes" id="UP001054837">
    <property type="component" value="Unassembled WGS sequence"/>
</dbReference>
<keyword evidence="1" id="KW-0472">Membrane</keyword>
<dbReference type="EMBL" id="BPLQ01010629">
    <property type="protein sequence ID" value="GIY52076.1"/>
    <property type="molecule type" value="Genomic_DNA"/>
</dbReference>
<evidence type="ECO:0000256" key="1">
    <source>
        <dbReference type="SAM" id="Phobius"/>
    </source>
</evidence>
<gene>
    <name evidence="2" type="ORF">CDAR_611661</name>
</gene>
<name>A0AAV4U2T1_9ARAC</name>
<proteinExistence type="predicted"/>
<organism evidence="2 3">
    <name type="scientific">Caerostris darwini</name>
    <dbReference type="NCBI Taxonomy" id="1538125"/>
    <lineage>
        <taxon>Eukaryota</taxon>
        <taxon>Metazoa</taxon>
        <taxon>Ecdysozoa</taxon>
        <taxon>Arthropoda</taxon>
        <taxon>Chelicerata</taxon>
        <taxon>Arachnida</taxon>
        <taxon>Araneae</taxon>
        <taxon>Araneomorphae</taxon>
        <taxon>Entelegynae</taxon>
        <taxon>Araneoidea</taxon>
        <taxon>Araneidae</taxon>
        <taxon>Caerostris</taxon>
    </lineage>
</organism>
<keyword evidence="1" id="KW-0812">Transmembrane</keyword>
<protein>
    <submittedName>
        <fullName evidence="2">Uncharacterized protein</fullName>
    </submittedName>
</protein>
<comment type="caution">
    <text evidence="2">The sequence shown here is derived from an EMBL/GenBank/DDBJ whole genome shotgun (WGS) entry which is preliminary data.</text>
</comment>
<sequence>MCHQELNECHQSRHLIWHQALSPGMVSCVILLFSKACLDTLLRKQTLSTQYESITSAAPPCPLQPSKKAWVERPTLVPREKQQASSENMINESLRLKNIDTFSLKIFNNKAAFIKNVSGSPR</sequence>
<reference evidence="2 3" key="1">
    <citation type="submission" date="2021-06" db="EMBL/GenBank/DDBJ databases">
        <title>Caerostris darwini draft genome.</title>
        <authorList>
            <person name="Kono N."/>
            <person name="Arakawa K."/>
        </authorList>
    </citation>
    <scope>NUCLEOTIDE SEQUENCE [LARGE SCALE GENOMIC DNA]</scope>
</reference>
<dbReference type="AlphaFoldDB" id="A0AAV4U2T1"/>
<feature type="transmembrane region" description="Helical" evidence="1">
    <location>
        <begin position="20"/>
        <end position="38"/>
    </location>
</feature>
<keyword evidence="1" id="KW-1133">Transmembrane helix</keyword>
<accession>A0AAV4U2T1</accession>
<keyword evidence="3" id="KW-1185">Reference proteome</keyword>